<evidence type="ECO:0000259" key="2">
    <source>
        <dbReference type="Pfam" id="PF00248"/>
    </source>
</evidence>
<proteinExistence type="predicted"/>
<dbReference type="InterPro" id="IPR023210">
    <property type="entry name" value="NADP_OxRdtase_dom"/>
</dbReference>
<dbReference type="Proteomes" id="UP000628017">
    <property type="component" value="Unassembled WGS sequence"/>
</dbReference>
<dbReference type="EMBL" id="BMKA01000001">
    <property type="protein sequence ID" value="GGA06411.1"/>
    <property type="molecule type" value="Genomic_DNA"/>
</dbReference>
<comment type="caution">
    <text evidence="3">The sequence shown here is derived from an EMBL/GenBank/DDBJ whole genome shotgun (WGS) entry which is preliminary data.</text>
</comment>
<dbReference type="InterPro" id="IPR018170">
    <property type="entry name" value="Aldo/ket_reductase_CS"/>
</dbReference>
<evidence type="ECO:0000256" key="1">
    <source>
        <dbReference type="ARBA" id="ARBA00023002"/>
    </source>
</evidence>
<dbReference type="Gene3D" id="3.20.20.100">
    <property type="entry name" value="NADP-dependent oxidoreductase domain"/>
    <property type="match status" value="1"/>
</dbReference>
<dbReference type="PROSITE" id="PS00062">
    <property type="entry name" value="ALDOKETO_REDUCTASE_2"/>
    <property type="match status" value="1"/>
</dbReference>
<dbReference type="AlphaFoldDB" id="A0A916QRQ1"/>
<dbReference type="GO" id="GO:0005829">
    <property type="term" value="C:cytosol"/>
    <property type="evidence" value="ECO:0007669"/>
    <property type="project" value="TreeGrafter"/>
</dbReference>
<gene>
    <name evidence="3" type="ORF">GCM10011498_02650</name>
</gene>
<organism evidence="3 4">
    <name type="scientific">Neptunicoccus cionae</name>
    <dbReference type="NCBI Taxonomy" id="2035344"/>
    <lineage>
        <taxon>Bacteria</taxon>
        <taxon>Pseudomonadati</taxon>
        <taxon>Pseudomonadota</taxon>
        <taxon>Alphaproteobacteria</taxon>
        <taxon>Rhodobacterales</taxon>
        <taxon>Paracoccaceae</taxon>
        <taxon>Neptunicoccus</taxon>
    </lineage>
</organism>
<dbReference type="PRINTS" id="PR00069">
    <property type="entry name" value="ALDKETRDTASE"/>
</dbReference>
<keyword evidence="1" id="KW-0560">Oxidoreductase</keyword>
<sequence>MSEFTALNGAPASSFCFGTMQFGGGSDAAESEAVFKTCREAGINFFDSAWVYTDGASETILGQLAKAERDSLILTSKGGYVGPSSRENLTAQLDESLRRMQTDYVDIYFIHRFDDDTPLQETFDTLAGMQQAGRIRYIGVSNYAAWQVMKAQGVAAAAGTKIDVIQPMYNLVKRQAEVELLPMCLSEGIKVTPYSPLGGGLLTGKYAKGKQVDGRLAKDHRYAARYALKQMHQTAEDLVELAADKGVDPATLAVGFVAANPAITAPIISARTVEQLRPSLAAMTAPLSPEAYAEIAALSAKPAPATDRLEEA</sequence>
<keyword evidence="4" id="KW-1185">Reference proteome</keyword>
<reference evidence="3" key="1">
    <citation type="journal article" date="2014" name="Int. J. Syst. Evol. Microbiol.">
        <title>Complete genome sequence of Corynebacterium casei LMG S-19264T (=DSM 44701T), isolated from a smear-ripened cheese.</title>
        <authorList>
            <consortium name="US DOE Joint Genome Institute (JGI-PGF)"/>
            <person name="Walter F."/>
            <person name="Albersmeier A."/>
            <person name="Kalinowski J."/>
            <person name="Ruckert C."/>
        </authorList>
    </citation>
    <scope>NUCLEOTIDE SEQUENCE</scope>
    <source>
        <strain evidence="3">CGMCC 1.15880</strain>
    </source>
</reference>
<dbReference type="GO" id="GO:0016491">
    <property type="term" value="F:oxidoreductase activity"/>
    <property type="evidence" value="ECO:0007669"/>
    <property type="project" value="UniProtKB-KW"/>
</dbReference>
<dbReference type="SUPFAM" id="SSF51430">
    <property type="entry name" value="NAD(P)-linked oxidoreductase"/>
    <property type="match status" value="1"/>
</dbReference>
<dbReference type="Pfam" id="PF00248">
    <property type="entry name" value="Aldo_ket_red"/>
    <property type="match status" value="1"/>
</dbReference>
<feature type="domain" description="NADP-dependent oxidoreductase" evidence="2">
    <location>
        <begin position="16"/>
        <end position="298"/>
    </location>
</feature>
<dbReference type="InterPro" id="IPR036812">
    <property type="entry name" value="NAD(P)_OxRdtase_dom_sf"/>
</dbReference>
<dbReference type="PANTHER" id="PTHR43364:SF4">
    <property type="entry name" value="NAD(P)-LINKED OXIDOREDUCTASE SUPERFAMILY PROTEIN"/>
    <property type="match status" value="1"/>
</dbReference>
<evidence type="ECO:0000313" key="3">
    <source>
        <dbReference type="EMBL" id="GGA06411.1"/>
    </source>
</evidence>
<accession>A0A916QRQ1</accession>
<dbReference type="PANTHER" id="PTHR43364">
    <property type="entry name" value="NADH-SPECIFIC METHYLGLYOXAL REDUCTASE-RELATED"/>
    <property type="match status" value="1"/>
</dbReference>
<name>A0A916QRQ1_9RHOB</name>
<protein>
    <submittedName>
        <fullName evidence="3">Aldo/keto reductase</fullName>
    </submittedName>
</protein>
<dbReference type="InterPro" id="IPR050523">
    <property type="entry name" value="AKR_Detox_Biosynth"/>
</dbReference>
<evidence type="ECO:0000313" key="4">
    <source>
        <dbReference type="Proteomes" id="UP000628017"/>
    </source>
</evidence>
<reference evidence="3" key="2">
    <citation type="submission" date="2020-09" db="EMBL/GenBank/DDBJ databases">
        <authorList>
            <person name="Sun Q."/>
            <person name="Zhou Y."/>
        </authorList>
    </citation>
    <scope>NUCLEOTIDE SEQUENCE</scope>
    <source>
        <strain evidence="3">CGMCC 1.15880</strain>
    </source>
</reference>
<dbReference type="InterPro" id="IPR020471">
    <property type="entry name" value="AKR"/>
</dbReference>
<dbReference type="RefSeq" id="WP_188670174.1">
    <property type="nucleotide sequence ID" value="NZ_BMKA01000001.1"/>
</dbReference>